<evidence type="ECO:0000256" key="6">
    <source>
        <dbReference type="SAM" id="Phobius"/>
    </source>
</evidence>
<keyword evidence="8" id="KW-1185">Reference proteome</keyword>
<keyword evidence="5 6" id="KW-0472">Membrane</keyword>
<evidence type="ECO:0000313" key="7">
    <source>
        <dbReference type="EMBL" id="MEQ2519218.1"/>
    </source>
</evidence>
<comment type="subcellular location">
    <subcellularLocation>
        <location evidence="1">Cell membrane</location>
        <topology evidence="1">Multi-pass membrane protein</topology>
    </subcellularLocation>
</comment>
<protein>
    <submittedName>
        <fullName evidence="7">Phosphate-starvation-inducible PsiE family protein</fullName>
    </submittedName>
</protein>
<dbReference type="InterPro" id="IPR020948">
    <property type="entry name" value="P_starv_induced_PsiE-like"/>
</dbReference>
<sequence>MKAKEFLRQKVAFLASVVEIAISALVLIAIFLTGFRVVGELSGLVQDPDASSAFNTFLGHVFNLVIGVEFIKMLSKHTPGSAIEVLLFAIARQMIVEHTTPLENFLTVITIAALFAIRKFLFVPSFGAHTPDGREVEHQKPET</sequence>
<dbReference type="Pfam" id="PF06146">
    <property type="entry name" value="PsiE"/>
    <property type="match status" value="1"/>
</dbReference>
<comment type="caution">
    <text evidence="7">The sequence shown here is derived from an EMBL/GenBank/DDBJ whole genome shotgun (WGS) entry which is preliminary data.</text>
</comment>
<evidence type="ECO:0000256" key="1">
    <source>
        <dbReference type="ARBA" id="ARBA00004651"/>
    </source>
</evidence>
<keyword evidence="2" id="KW-1003">Cell membrane</keyword>
<keyword evidence="4 6" id="KW-1133">Transmembrane helix</keyword>
<evidence type="ECO:0000256" key="4">
    <source>
        <dbReference type="ARBA" id="ARBA00022989"/>
    </source>
</evidence>
<keyword evidence="3 6" id="KW-0812">Transmembrane</keyword>
<proteinExistence type="predicted"/>
<organism evidence="7 8">
    <name type="scientific">Ruthenibacterium intestinale</name>
    <dbReference type="NCBI Taxonomy" id="3133163"/>
    <lineage>
        <taxon>Bacteria</taxon>
        <taxon>Bacillati</taxon>
        <taxon>Bacillota</taxon>
        <taxon>Clostridia</taxon>
        <taxon>Eubacteriales</taxon>
        <taxon>Oscillospiraceae</taxon>
        <taxon>Ruthenibacterium</taxon>
    </lineage>
</organism>
<feature type="transmembrane region" description="Helical" evidence="6">
    <location>
        <begin position="52"/>
        <end position="71"/>
    </location>
</feature>
<feature type="transmembrane region" description="Helical" evidence="6">
    <location>
        <begin position="12"/>
        <end position="32"/>
    </location>
</feature>
<evidence type="ECO:0000256" key="5">
    <source>
        <dbReference type="ARBA" id="ARBA00023136"/>
    </source>
</evidence>
<evidence type="ECO:0000256" key="3">
    <source>
        <dbReference type="ARBA" id="ARBA00022692"/>
    </source>
</evidence>
<evidence type="ECO:0000256" key="2">
    <source>
        <dbReference type="ARBA" id="ARBA00022475"/>
    </source>
</evidence>
<accession>A0ABV1GBW7</accession>
<dbReference type="Proteomes" id="UP001477672">
    <property type="component" value="Unassembled WGS sequence"/>
</dbReference>
<evidence type="ECO:0000313" key="8">
    <source>
        <dbReference type="Proteomes" id="UP001477672"/>
    </source>
</evidence>
<dbReference type="EMBL" id="JBBMFA010000043">
    <property type="protein sequence ID" value="MEQ2519218.1"/>
    <property type="molecule type" value="Genomic_DNA"/>
</dbReference>
<reference evidence="7 8" key="1">
    <citation type="submission" date="2024-03" db="EMBL/GenBank/DDBJ databases">
        <title>Human intestinal bacterial collection.</title>
        <authorList>
            <person name="Pauvert C."/>
            <person name="Hitch T.C.A."/>
            <person name="Clavel T."/>
        </authorList>
    </citation>
    <scope>NUCLEOTIDE SEQUENCE [LARGE SCALE GENOMIC DNA]</scope>
    <source>
        <strain evidence="7 8">CLA-JM-H11</strain>
    </source>
</reference>
<gene>
    <name evidence="7" type="ORF">WMO24_02015</name>
</gene>
<name>A0ABV1GBW7_9FIRM</name>